<evidence type="ECO:0008006" key="2">
    <source>
        <dbReference type="Google" id="ProtNLM"/>
    </source>
</evidence>
<reference evidence="1" key="1">
    <citation type="submission" date="2019-02" db="EMBL/GenBank/DDBJ databases">
        <authorList>
            <person name="Gruber-Vodicka R. H."/>
            <person name="Seah K. B. B."/>
        </authorList>
    </citation>
    <scope>NUCLEOTIDE SEQUENCE</scope>
    <source>
        <strain evidence="1">BECK_S1320</strain>
    </source>
</reference>
<organism evidence="1">
    <name type="scientific">Candidatus Kentrum sp. SD</name>
    <dbReference type="NCBI Taxonomy" id="2126332"/>
    <lineage>
        <taxon>Bacteria</taxon>
        <taxon>Pseudomonadati</taxon>
        <taxon>Pseudomonadota</taxon>
        <taxon>Gammaproteobacteria</taxon>
        <taxon>Candidatus Kentrum</taxon>
    </lineage>
</organism>
<dbReference type="AlphaFoldDB" id="A0A450YII5"/>
<protein>
    <recommendedName>
        <fullName evidence="2">Transposase</fullName>
    </recommendedName>
</protein>
<dbReference type="EMBL" id="CAADFU010000011">
    <property type="protein sequence ID" value="VFK41321.1"/>
    <property type="molecule type" value="Genomic_DNA"/>
</dbReference>
<accession>A0A450YII5</accession>
<proteinExistence type="predicted"/>
<gene>
    <name evidence="1" type="ORF">BECKSD772E_GA0070983_101126</name>
</gene>
<name>A0A450YII5_9GAMM</name>
<sequence>MKKYNAKNSKASSEPVEVTDISNTLLSSKSEAIEYGAYIGLDVHKDTIAVAIAEPGRSEPLYEGEIANTSLKIAKLVGHLNKRYGG</sequence>
<evidence type="ECO:0000313" key="1">
    <source>
        <dbReference type="EMBL" id="VFK41321.1"/>
    </source>
</evidence>